<feature type="region of interest" description="Disordered" evidence="1">
    <location>
        <begin position="54"/>
        <end position="96"/>
    </location>
</feature>
<comment type="caution">
    <text evidence="2">The sequence shown here is derived from an EMBL/GenBank/DDBJ whole genome shotgun (WGS) entry which is preliminary data.</text>
</comment>
<evidence type="ECO:0000313" key="3">
    <source>
        <dbReference type="Proteomes" id="UP001501697"/>
    </source>
</evidence>
<gene>
    <name evidence="2" type="ORF">GCM10022200_26700</name>
</gene>
<accession>A0ABP7AVC4</accession>
<dbReference type="Proteomes" id="UP001501697">
    <property type="component" value="Unassembled WGS sequence"/>
</dbReference>
<keyword evidence="3" id="KW-1185">Reference proteome</keyword>
<protein>
    <recommendedName>
        <fullName evidence="4">Type IV secretion protein Rhs</fullName>
    </recommendedName>
</protein>
<evidence type="ECO:0000256" key="1">
    <source>
        <dbReference type="SAM" id="MobiDB-lite"/>
    </source>
</evidence>
<evidence type="ECO:0000313" key="2">
    <source>
        <dbReference type="EMBL" id="GAA3641582.1"/>
    </source>
</evidence>
<dbReference type="EMBL" id="BAAAYU010000005">
    <property type="protein sequence ID" value="GAA3641582.1"/>
    <property type="molecule type" value="Genomic_DNA"/>
</dbReference>
<sequence>MAGCYREILSTLMIVTRSDSPPPSKASLRRRVREAGGLYAFVNGWLVRVAGPASVGPYDTEPEPTRTERPCPLCRQPMSAHSFDRSGPKPLMTCPR</sequence>
<organism evidence="2 3">
    <name type="scientific">Microbacterium awajiense</name>
    <dbReference type="NCBI Taxonomy" id="415214"/>
    <lineage>
        <taxon>Bacteria</taxon>
        <taxon>Bacillati</taxon>
        <taxon>Actinomycetota</taxon>
        <taxon>Actinomycetes</taxon>
        <taxon>Micrococcales</taxon>
        <taxon>Microbacteriaceae</taxon>
        <taxon>Microbacterium</taxon>
    </lineage>
</organism>
<evidence type="ECO:0008006" key="4">
    <source>
        <dbReference type="Google" id="ProtNLM"/>
    </source>
</evidence>
<reference evidence="3" key="1">
    <citation type="journal article" date="2019" name="Int. J. Syst. Evol. Microbiol.">
        <title>The Global Catalogue of Microorganisms (GCM) 10K type strain sequencing project: providing services to taxonomists for standard genome sequencing and annotation.</title>
        <authorList>
            <consortium name="The Broad Institute Genomics Platform"/>
            <consortium name="The Broad Institute Genome Sequencing Center for Infectious Disease"/>
            <person name="Wu L."/>
            <person name="Ma J."/>
        </authorList>
    </citation>
    <scope>NUCLEOTIDE SEQUENCE [LARGE SCALE GENOMIC DNA]</scope>
    <source>
        <strain evidence="3">JCM 16544</strain>
    </source>
</reference>
<proteinExistence type="predicted"/>
<name>A0ABP7AVC4_9MICO</name>